<evidence type="ECO:0000256" key="2">
    <source>
        <dbReference type="ARBA" id="ARBA00004370"/>
    </source>
</evidence>
<evidence type="ECO:0000259" key="15">
    <source>
        <dbReference type="PROSITE" id="PS50112"/>
    </source>
</evidence>
<dbReference type="CDD" id="cd00082">
    <property type="entry name" value="HisKA"/>
    <property type="match status" value="1"/>
</dbReference>
<dbReference type="Pfam" id="PF08447">
    <property type="entry name" value="PAS_3"/>
    <property type="match status" value="2"/>
</dbReference>
<dbReference type="SMART" id="SM00448">
    <property type="entry name" value="REC"/>
    <property type="match status" value="1"/>
</dbReference>
<dbReference type="Proteomes" id="UP000621390">
    <property type="component" value="Unassembled WGS sequence"/>
</dbReference>
<evidence type="ECO:0000256" key="6">
    <source>
        <dbReference type="ARBA" id="ARBA00022692"/>
    </source>
</evidence>
<keyword evidence="8" id="KW-0418">Kinase</keyword>
<dbReference type="InterPro" id="IPR036890">
    <property type="entry name" value="HATPase_C_sf"/>
</dbReference>
<dbReference type="InterPro" id="IPR036097">
    <property type="entry name" value="HisK_dim/P_sf"/>
</dbReference>
<dbReference type="Proteomes" id="UP000655994">
    <property type="component" value="Unassembled WGS sequence"/>
</dbReference>
<dbReference type="Gene3D" id="3.40.50.2300">
    <property type="match status" value="1"/>
</dbReference>
<evidence type="ECO:0000256" key="10">
    <source>
        <dbReference type="ARBA" id="ARBA00022989"/>
    </source>
</evidence>
<feature type="domain" description="Response regulatory" evidence="14">
    <location>
        <begin position="520"/>
        <end position="635"/>
    </location>
</feature>
<dbReference type="InterPro" id="IPR000014">
    <property type="entry name" value="PAS"/>
</dbReference>
<dbReference type="PROSITE" id="PS50109">
    <property type="entry name" value="HIS_KIN"/>
    <property type="match status" value="1"/>
</dbReference>
<organism evidence="18 19">
    <name type="scientific">Idiomarina abyssalis</name>
    <dbReference type="NCBI Taxonomy" id="86102"/>
    <lineage>
        <taxon>Bacteria</taxon>
        <taxon>Pseudomonadati</taxon>
        <taxon>Pseudomonadota</taxon>
        <taxon>Gammaproteobacteria</taxon>
        <taxon>Alteromonadales</taxon>
        <taxon>Idiomarinaceae</taxon>
        <taxon>Idiomarina</taxon>
    </lineage>
</organism>
<dbReference type="InterPro" id="IPR035965">
    <property type="entry name" value="PAS-like_dom_sf"/>
</dbReference>
<dbReference type="SMART" id="SM00387">
    <property type="entry name" value="HATPase_c"/>
    <property type="match status" value="1"/>
</dbReference>
<dbReference type="Gene3D" id="3.30.450.20">
    <property type="entry name" value="PAS domain"/>
    <property type="match status" value="2"/>
</dbReference>
<keyword evidence="20" id="KW-1185">Reference proteome</keyword>
<evidence type="ECO:0000256" key="9">
    <source>
        <dbReference type="ARBA" id="ARBA00022840"/>
    </source>
</evidence>
<evidence type="ECO:0000313" key="17">
    <source>
        <dbReference type="EMBL" id="MBJ7267243.1"/>
    </source>
</evidence>
<sequence>MTTPVTNENLAALLNVGSRLSLFVWEDSAGWPVLFVSDNIESLLGYKKERLEKREIEYRDLIHQDDLPRVMDEVEVLLGKESGGSITHQDYRVKHVNGQDVWVSDTTVVMQHEDGTNHLYGYLIDITERKQLQIALEMERNRLQLILDATRLGTWEWNPQTGVTIFNKRWANMFGWEVNELEANVESWSSRLHPEDYDAVWQAIKDHLDGITPFYESTHRIRHREGHWVYVLDRGKIIERDSEGRAIRYTGTVTDVTEQKKAELDARRAAHAKNVFLANMSHEIRTPLHGILGIASVLESTNLNSHQQQLLATIKNSGDYLLTTLNDVLDLTRAEEGQLKVTLGVHSPVRVLHHVIRLFEQPIKDKELDFIVDVSEDIPESVLMDQARVAQVVSNLVSNALKFTTNGSISVSASWQGYENKKNEGELVVKVQDTGKGIHDTQRIWQLFEQEQDGFNRPEGGSGLGLAIVRNIVQLLSGTIQVDSKPDHGSCFTLCLPMTVQIAGANEPKTESMPSLPKVQVLVVDDNKINQLIIKEMLLSLNQNVELVSDAQNALKMMQARNYDVLFMDLHMPHMDGMEATRVLREMDIHQPYVIALTADAYPETRTQALRAGMNDYVTKPFVKADIAKVLQRFTELQSRKAR</sequence>
<keyword evidence="6" id="KW-0812">Transmembrane</keyword>
<keyword evidence="5" id="KW-0808">Transferase</keyword>
<dbReference type="PANTHER" id="PTHR43047">
    <property type="entry name" value="TWO-COMPONENT HISTIDINE PROTEIN KINASE"/>
    <property type="match status" value="1"/>
</dbReference>
<keyword evidence="7" id="KW-0547">Nucleotide-binding</keyword>
<evidence type="ECO:0000259" key="13">
    <source>
        <dbReference type="PROSITE" id="PS50109"/>
    </source>
</evidence>
<evidence type="ECO:0000256" key="5">
    <source>
        <dbReference type="ARBA" id="ARBA00022679"/>
    </source>
</evidence>
<feature type="domain" description="PAC" evidence="16">
    <location>
        <begin position="87"/>
        <end position="138"/>
    </location>
</feature>
<evidence type="ECO:0000313" key="20">
    <source>
        <dbReference type="Proteomes" id="UP000655994"/>
    </source>
</evidence>
<dbReference type="CDD" id="cd17546">
    <property type="entry name" value="REC_hyHK_CKI1_RcsC-like"/>
    <property type="match status" value="1"/>
</dbReference>
<dbReference type="InterPro" id="IPR003661">
    <property type="entry name" value="HisK_dim/P_dom"/>
</dbReference>
<dbReference type="InterPro" id="IPR004358">
    <property type="entry name" value="Sig_transdc_His_kin-like_C"/>
</dbReference>
<evidence type="ECO:0000256" key="4">
    <source>
        <dbReference type="ARBA" id="ARBA00022553"/>
    </source>
</evidence>
<keyword evidence="11" id="KW-0472">Membrane</keyword>
<dbReference type="PROSITE" id="PS50113">
    <property type="entry name" value="PAC"/>
    <property type="match status" value="2"/>
</dbReference>
<dbReference type="EMBL" id="JAEMOS010000030">
    <property type="protein sequence ID" value="MBJ7267243.1"/>
    <property type="molecule type" value="Genomic_DNA"/>
</dbReference>
<dbReference type="InterPro" id="IPR013655">
    <property type="entry name" value="PAS_fold_3"/>
</dbReference>
<evidence type="ECO:0000313" key="19">
    <source>
        <dbReference type="Proteomes" id="UP000621390"/>
    </source>
</evidence>
<evidence type="ECO:0000259" key="16">
    <source>
        <dbReference type="PROSITE" id="PS50113"/>
    </source>
</evidence>
<evidence type="ECO:0000256" key="11">
    <source>
        <dbReference type="ARBA" id="ARBA00023136"/>
    </source>
</evidence>
<comment type="caution">
    <text evidence="18">The sequence shown here is derived from an EMBL/GenBank/DDBJ whole genome shotgun (WGS) entry which is preliminary data.</text>
</comment>
<dbReference type="RefSeq" id="WP_199494655.1">
    <property type="nucleotide sequence ID" value="NZ_JAEMOO010000011.1"/>
</dbReference>
<dbReference type="SUPFAM" id="SSF47384">
    <property type="entry name" value="Homodimeric domain of signal transducing histidine kinase"/>
    <property type="match status" value="1"/>
</dbReference>
<evidence type="ECO:0000256" key="8">
    <source>
        <dbReference type="ARBA" id="ARBA00022777"/>
    </source>
</evidence>
<accession>A0A8I1KD94</accession>
<evidence type="ECO:0000256" key="7">
    <source>
        <dbReference type="ARBA" id="ARBA00022741"/>
    </source>
</evidence>
<dbReference type="EC" id="2.7.13.3" evidence="3"/>
<dbReference type="Pfam" id="PF00512">
    <property type="entry name" value="HisKA"/>
    <property type="match status" value="1"/>
</dbReference>
<keyword evidence="4 12" id="KW-0597">Phosphoprotein</keyword>
<dbReference type="PROSITE" id="PS50112">
    <property type="entry name" value="PAS"/>
    <property type="match status" value="2"/>
</dbReference>
<dbReference type="GO" id="GO:0016020">
    <property type="term" value="C:membrane"/>
    <property type="evidence" value="ECO:0007669"/>
    <property type="project" value="UniProtKB-SubCell"/>
</dbReference>
<dbReference type="Gene3D" id="3.30.565.10">
    <property type="entry name" value="Histidine kinase-like ATPase, C-terminal domain"/>
    <property type="match status" value="1"/>
</dbReference>
<dbReference type="SUPFAM" id="SSF52172">
    <property type="entry name" value="CheY-like"/>
    <property type="match status" value="1"/>
</dbReference>
<dbReference type="CDD" id="cd00130">
    <property type="entry name" value="PAS"/>
    <property type="match status" value="2"/>
</dbReference>
<evidence type="ECO:0000259" key="14">
    <source>
        <dbReference type="PROSITE" id="PS50110"/>
    </source>
</evidence>
<dbReference type="EMBL" id="JAEMOP010000002">
    <property type="protein sequence ID" value="MBJ7314746.1"/>
    <property type="molecule type" value="Genomic_DNA"/>
</dbReference>
<dbReference type="PRINTS" id="PR00344">
    <property type="entry name" value="BCTRLSENSOR"/>
</dbReference>
<name>A0A8I1KD94_9GAMM</name>
<feature type="domain" description="PAS" evidence="15">
    <location>
        <begin position="139"/>
        <end position="211"/>
    </location>
</feature>
<dbReference type="PROSITE" id="PS50110">
    <property type="entry name" value="RESPONSE_REGULATORY"/>
    <property type="match status" value="1"/>
</dbReference>
<dbReference type="GO" id="GO:0005524">
    <property type="term" value="F:ATP binding"/>
    <property type="evidence" value="ECO:0007669"/>
    <property type="project" value="UniProtKB-KW"/>
</dbReference>
<dbReference type="InterPro" id="IPR001789">
    <property type="entry name" value="Sig_transdc_resp-reg_receiver"/>
</dbReference>
<keyword evidence="9" id="KW-0067">ATP-binding</keyword>
<evidence type="ECO:0000256" key="3">
    <source>
        <dbReference type="ARBA" id="ARBA00012438"/>
    </source>
</evidence>
<comment type="subcellular location">
    <subcellularLocation>
        <location evidence="2">Membrane</location>
    </subcellularLocation>
</comment>
<dbReference type="InterPro" id="IPR001610">
    <property type="entry name" value="PAC"/>
</dbReference>
<dbReference type="SUPFAM" id="SSF55785">
    <property type="entry name" value="PYP-like sensor domain (PAS domain)"/>
    <property type="match status" value="2"/>
</dbReference>
<reference evidence="18 20" key="1">
    <citation type="submission" date="2020-09" db="EMBL/GenBank/DDBJ databases">
        <title>Draft Genomes of Bacterial Isolates from North Pond Shallow Sediments.</title>
        <authorList>
            <person name="Kiel Reese B."/>
            <person name="Mullis M."/>
            <person name="Weisend R.E."/>
        </authorList>
    </citation>
    <scope>NUCLEOTIDE SEQUENCE</scope>
    <source>
        <strain evidence="18">KJE-2</strain>
        <strain evidence="17 20">KJE-3</strain>
    </source>
</reference>
<keyword evidence="10" id="KW-1133">Transmembrane helix</keyword>
<feature type="domain" description="Histidine kinase" evidence="13">
    <location>
        <begin position="279"/>
        <end position="500"/>
    </location>
</feature>
<dbReference type="SMART" id="SM00388">
    <property type="entry name" value="HisKA"/>
    <property type="match status" value="1"/>
</dbReference>
<dbReference type="AlphaFoldDB" id="A0A8I1KD94"/>
<evidence type="ECO:0000256" key="1">
    <source>
        <dbReference type="ARBA" id="ARBA00000085"/>
    </source>
</evidence>
<comment type="catalytic activity">
    <reaction evidence="1">
        <text>ATP + protein L-histidine = ADP + protein N-phospho-L-histidine.</text>
        <dbReference type="EC" id="2.7.13.3"/>
    </reaction>
</comment>
<gene>
    <name evidence="17" type="ORF">JHC10_09870</name>
    <name evidence="18" type="ORF">JHC11_01840</name>
</gene>
<dbReference type="InterPro" id="IPR005467">
    <property type="entry name" value="His_kinase_dom"/>
</dbReference>
<evidence type="ECO:0000256" key="12">
    <source>
        <dbReference type="PROSITE-ProRule" id="PRU00169"/>
    </source>
</evidence>
<dbReference type="InterPro" id="IPR011006">
    <property type="entry name" value="CheY-like_superfamily"/>
</dbReference>
<dbReference type="Pfam" id="PF00072">
    <property type="entry name" value="Response_reg"/>
    <property type="match status" value="1"/>
</dbReference>
<evidence type="ECO:0000313" key="18">
    <source>
        <dbReference type="EMBL" id="MBJ7314746.1"/>
    </source>
</evidence>
<dbReference type="InterPro" id="IPR003594">
    <property type="entry name" value="HATPase_dom"/>
</dbReference>
<dbReference type="Gene3D" id="1.10.287.130">
    <property type="match status" value="1"/>
</dbReference>
<feature type="domain" description="PAC" evidence="16">
    <location>
        <begin position="215"/>
        <end position="268"/>
    </location>
</feature>
<feature type="domain" description="PAS" evidence="15">
    <location>
        <begin position="6"/>
        <end position="81"/>
    </location>
</feature>
<dbReference type="GO" id="GO:0000155">
    <property type="term" value="F:phosphorelay sensor kinase activity"/>
    <property type="evidence" value="ECO:0007669"/>
    <property type="project" value="InterPro"/>
</dbReference>
<dbReference type="InterPro" id="IPR000700">
    <property type="entry name" value="PAS-assoc_C"/>
</dbReference>
<feature type="modified residue" description="4-aspartylphosphate" evidence="12">
    <location>
        <position position="569"/>
    </location>
</feature>
<proteinExistence type="predicted"/>
<dbReference type="SMART" id="SM00086">
    <property type="entry name" value="PAC"/>
    <property type="match status" value="2"/>
</dbReference>
<dbReference type="Pfam" id="PF02518">
    <property type="entry name" value="HATPase_c"/>
    <property type="match status" value="1"/>
</dbReference>
<dbReference type="FunFam" id="1.10.287.130:FF:000004">
    <property type="entry name" value="Ethylene receptor 1"/>
    <property type="match status" value="1"/>
</dbReference>
<dbReference type="SMART" id="SM00091">
    <property type="entry name" value="PAS"/>
    <property type="match status" value="2"/>
</dbReference>
<dbReference type="NCBIfam" id="TIGR00229">
    <property type="entry name" value="sensory_box"/>
    <property type="match status" value="2"/>
</dbReference>
<protein>
    <recommendedName>
        <fullName evidence="3">histidine kinase</fullName>
        <ecNumber evidence="3">2.7.13.3</ecNumber>
    </recommendedName>
</protein>
<dbReference type="SUPFAM" id="SSF55874">
    <property type="entry name" value="ATPase domain of HSP90 chaperone/DNA topoisomerase II/histidine kinase"/>
    <property type="match status" value="1"/>
</dbReference>